<dbReference type="InterPro" id="IPR009081">
    <property type="entry name" value="PP-bd_ACP"/>
</dbReference>
<dbReference type="Proteomes" id="UP000013569">
    <property type="component" value="Unassembled WGS sequence"/>
</dbReference>
<dbReference type="Pfam" id="PF00501">
    <property type="entry name" value="AMP-binding"/>
    <property type="match status" value="3"/>
</dbReference>
<feature type="region of interest" description="Disordered" evidence="4">
    <location>
        <begin position="1494"/>
        <end position="1523"/>
    </location>
</feature>
<dbReference type="OrthoDB" id="4510129at2"/>
<dbReference type="InterPro" id="IPR020845">
    <property type="entry name" value="AMP-binding_CS"/>
</dbReference>
<dbReference type="PROSITE" id="PS00455">
    <property type="entry name" value="AMP_BINDING"/>
    <property type="match status" value="2"/>
</dbReference>
<organism evidence="6 7">
    <name type="scientific">Gordonia terrae C-6</name>
    <dbReference type="NCBI Taxonomy" id="1316928"/>
    <lineage>
        <taxon>Bacteria</taxon>
        <taxon>Bacillati</taxon>
        <taxon>Actinomycetota</taxon>
        <taxon>Actinomycetes</taxon>
        <taxon>Mycobacteriales</taxon>
        <taxon>Gordoniaceae</taxon>
        <taxon>Gordonia</taxon>
    </lineage>
</organism>
<dbReference type="InterPro" id="IPR006162">
    <property type="entry name" value="Ppantetheine_attach_site"/>
</dbReference>
<dbReference type="InterPro" id="IPR036736">
    <property type="entry name" value="ACP-like_sf"/>
</dbReference>
<reference evidence="6 7" key="1">
    <citation type="journal article" date="2013" name="Genome Announc.">
        <title>Draft Genome Sequence of a Benzothiophene-Desulfurizing Bacterium, Gordona terrae Strain C-6.</title>
        <authorList>
            <person name="Wang W."/>
            <person name="Ma T."/>
            <person name="Ren Y."/>
            <person name="Li G."/>
        </authorList>
    </citation>
    <scope>NUCLEOTIDE SEQUENCE [LARGE SCALE GENOMIC DNA]</scope>
    <source>
        <strain evidence="6 7">C-6</strain>
    </source>
</reference>
<dbReference type="GO" id="GO:0043041">
    <property type="term" value="P:amino acid activation for nonribosomal peptide biosynthetic process"/>
    <property type="evidence" value="ECO:0007669"/>
    <property type="project" value="TreeGrafter"/>
</dbReference>
<dbReference type="Gene3D" id="3.30.300.30">
    <property type="match status" value="3"/>
</dbReference>
<dbReference type="InterPro" id="IPR045851">
    <property type="entry name" value="AMP-bd_C_sf"/>
</dbReference>
<evidence type="ECO:0000313" key="6">
    <source>
        <dbReference type="EMBL" id="EON33018.1"/>
    </source>
</evidence>
<dbReference type="EMBL" id="AQPW01000009">
    <property type="protein sequence ID" value="EON33018.1"/>
    <property type="molecule type" value="Genomic_DNA"/>
</dbReference>
<dbReference type="InterPro" id="IPR023213">
    <property type="entry name" value="CAT-like_dom_sf"/>
</dbReference>
<evidence type="ECO:0000256" key="3">
    <source>
        <dbReference type="ARBA" id="ARBA00022553"/>
    </source>
</evidence>
<dbReference type="InterPro" id="IPR010071">
    <property type="entry name" value="AA_adenyl_dom"/>
</dbReference>
<dbReference type="SUPFAM" id="SSF52777">
    <property type="entry name" value="CoA-dependent acyltransferases"/>
    <property type="match status" value="8"/>
</dbReference>
<evidence type="ECO:0000256" key="4">
    <source>
        <dbReference type="SAM" id="MobiDB-lite"/>
    </source>
</evidence>
<dbReference type="Gene3D" id="1.10.1200.10">
    <property type="entry name" value="ACP-like"/>
    <property type="match status" value="3"/>
</dbReference>
<dbReference type="CDD" id="cd05930">
    <property type="entry name" value="A_NRPS"/>
    <property type="match status" value="1"/>
</dbReference>
<dbReference type="InterPro" id="IPR001242">
    <property type="entry name" value="Condensation_dom"/>
</dbReference>
<feature type="region of interest" description="Disordered" evidence="4">
    <location>
        <begin position="407"/>
        <end position="430"/>
    </location>
</feature>
<feature type="non-terminal residue" evidence="6">
    <location>
        <position position="3936"/>
    </location>
</feature>
<dbReference type="Gene3D" id="3.40.50.12780">
    <property type="entry name" value="N-terminal domain of ligase-like"/>
    <property type="match status" value="2"/>
</dbReference>
<dbReference type="SMART" id="SM00823">
    <property type="entry name" value="PKS_PP"/>
    <property type="match status" value="3"/>
</dbReference>
<evidence type="ECO:0000256" key="1">
    <source>
        <dbReference type="ARBA" id="ARBA00001957"/>
    </source>
</evidence>
<feature type="region of interest" description="Disordered" evidence="4">
    <location>
        <begin position="1"/>
        <end position="22"/>
    </location>
</feature>
<keyword evidence="3" id="KW-0597">Phosphoprotein</keyword>
<protein>
    <submittedName>
        <fullName evidence="6">Non-ribosomal peptide synthetase modules-related protein</fullName>
    </submittedName>
</protein>
<dbReference type="RefSeq" id="WP_010842453.1">
    <property type="nucleotide sequence ID" value="NZ_AQPW01000009.1"/>
</dbReference>
<dbReference type="Pfam" id="PF13193">
    <property type="entry name" value="AMP-binding_C"/>
    <property type="match status" value="1"/>
</dbReference>
<proteinExistence type="predicted"/>
<evidence type="ECO:0000313" key="7">
    <source>
        <dbReference type="Proteomes" id="UP000013569"/>
    </source>
</evidence>
<dbReference type="PANTHER" id="PTHR45527:SF1">
    <property type="entry name" value="FATTY ACID SYNTHASE"/>
    <property type="match status" value="1"/>
</dbReference>
<dbReference type="NCBIfam" id="NF003417">
    <property type="entry name" value="PRK04813.1"/>
    <property type="match status" value="4"/>
</dbReference>
<dbReference type="GO" id="GO:0003824">
    <property type="term" value="F:catalytic activity"/>
    <property type="evidence" value="ECO:0007669"/>
    <property type="project" value="InterPro"/>
</dbReference>
<dbReference type="Pfam" id="PF00550">
    <property type="entry name" value="PP-binding"/>
    <property type="match status" value="3"/>
</dbReference>
<dbReference type="FunFam" id="3.40.50.980:FF:000001">
    <property type="entry name" value="Non-ribosomal peptide synthetase"/>
    <property type="match status" value="1"/>
</dbReference>
<name>R7YAH3_9ACTN</name>
<dbReference type="GO" id="GO:0005737">
    <property type="term" value="C:cytoplasm"/>
    <property type="evidence" value="ECO:0007669"/>
    <property type="project" value="TreeGrafter"/>
</dbReference>
<dbReference type="InterPro" id="IPR000873">
    <property type="entry name" value="AMP-dep_synth/lig_dom"/>
</dbReference>
<dbReference type="PROSITE" id="PS00012">
    <property type="entry name" value="PHOSPHOPANTETHEINE"/>
    <property type="match status" value="1"/>
</dbReference>
<dbReference type="InterPro" id="IPR020806">
    <property type="entry name" value="PKS_PP-bd"/>
</dbReference>
<dbReference type="Gene3D" id="3.30.559.10">
    <property type="entry name" value="Chloramphenicol acetyltransferase-like domain"/>
    <property type="match status" value="4"/>
</dbReference>
<feature type="domain" description="Carrier" evidence="5">
    <location>
        <begin position="2870"/>
        <end position="2944"/>
    </location>
</feature>
<sequence length="3936" mass="414404">MTSDASIPRASTVPAPSSPHRPSALRSLALAATHAGDDQAMTGAAGPVSFRALHRRVSASAITLAERGVASEAALRATVTALMPRAGLSGSQLAAAATEIVEELDRRFAEVLGAGDRESLPGLFRIAARRRADAVAITDLDGATLTYRDLDGRSEQMAHALVARGAGPETLVGVALPRSVDLVVVLVAVLKTGAAYLPLDRTHPVARLTGIVEDASPVVVLAEAETVEAWAEMDVPLCTPQDLTAQYEIAADGTPPPPLPEHVGAHTSAYVMYTSGSTGRPKGVVVTHDNVVALLTALDAVVESTPDDVWSLFHSYAFDVSVGEIWAALRAGGRLLVLDHATTRAPDDVVEAFDRHGVTIVNFTPSSFYQFAAAVRPPHGRRLPDSVRRVHFSGELLDYEQVRKWQSDRETDGSATRSGADVAGPQLNNMYGPTETTVYMTRRELTRAFVDEATASDIGTPLLGSRVHVLDGRLARVPDGVPGELYVSGAQVTRGFLNRHGQTSTRYVADPFGLPGSRMYRTGDVGVSRNGSIEFVGRRDGQVKLRGFRIELGEVESAMSGLAGVDAAGADIRTLGDTEHLVGYLVATDGVGDPVATDGVGLAANEIRALLATAVPDYMVPTRYVWLPRLPLTVNGKLDRGALPDPVVSGNSPAVAEPPATATETALAAIVAEILGVGDVGVTTSLFDLGGNSLTVTRVAARAAERFDTTVSARAVFADLTVRGLASIIDGQEGGDPDRTGVPARHVPLRRVDRDGVLPLSPAQRRIWFLETLDPGGAGYLIPAVLRLSAAPTPSRDGGHRAPDPAVVAAALADLLARHEVLRTRFVSVDGVPEQVIAPAGDPRHDVRVAPPIDMRGADEADVSATIAEITTRGFDLEAAAPVRARLLRVADDDVILVLVVHHIISDGGSVAPMVTDFMTAYEARQAGREPGWAPLPVHYVDYAVWQHDKLGDAADPTSRAARQLDYWRTRLAGAPELVELPVDRPRAPVRDDTGAELSSVFDAATWNALRDLAGRHGATMFMVVHALLAVTLVRSGADDDVVIGTPVAGRGERDLDALIGMFVNTLALRSRVRRHAAFADLLDDIRDIDVAALDHADLPFETVVDEVVAGRNTAHPPLVQVALAFQNASRPEVELPGLVVAEIEAPVTTAKVDLQVTVLDEPGRPADADTRVIVTYTTALFDADTVDAFLRRMVTIARAVAVDPHTPVGDLPTGDDDSGSVVASPGIASSRATLADLLDAAISANPDGIAVTENGRHLTYAELDVRTRRLAGVLGARGAGPGSVIALAIPRSLEGTVGFWAVARTGAAVAPVDPALPGERLRHMLDTVDSRLGVASAAVVAGLEPSSPAVEWVVADNHTCDDVTGSGETGVETAARHPRTDEIAYVIFTSGSTGRPKGVAVTHRGLADLVADARVRFDLTPAARVLRFAAPGFDAAVFETLVAVAAASTMVVVPDGVTGGVELAATLRRERVTHATITPTALATVSDALSEPVSDALSEPVSDGLSEPGSDDPGSGTRAPGFPDLEVISVAGDVCSPELVRAWSPGRSMRNLYGPTEATIWATSSGPMRPDSAVTIGGPIAGIAAAVLDPRLHPVPAGVAGELYLAGPALASGYVGQAALTAERFVAAPFPTTASGAPGERMYRTGDIVRWRRRNGRWSLDFLGRTDFQVKIRGFRIELGEIDAVLGEHHAVDFSTTAGIEHPTSGETVLVSWVHGVAGVAPDTDDVAAHAARRLPAHMMPAVIVPIGEIPLTATGKLDTGALPTPRFGGDVHVPPETETEQTVAAVYAQVLGLDPAEEVSAEASFFALGGTSLSATRVVARLGVALGVEIPVRALFETPTVRALAAAVDAGTHGRGGDLPALEAVRRPDPVPLSYAQRRMWFLNQFDPDSTAYVIPIVVRVRGDLDVPAMRSAILDVVDRHEVLRTIYPTVASDDAVGAGAISGGVEPVTHVPTDWAERITVGHTEITPRAVASSDEVVHQEIHELVAATFDVTNDLPVRARIVSVSATEHVLVIVLHHIAADGESAPVLATEIARAYRSRRSGRAPDWPALPFQYADYAVWQRRRLGDAADPESLMARQLQFWGERLTGLPDVLPLPTDRPRPAVSDGRAATVRWTLPSAAVARLRRRAAARRATLFMVAHTATAAVLARLTSTTRIAVATPVAGRGRQEIDQLIGMFVNTVVLSVDVEPHLTVGALLERVKNADLAAFDNADVPFERVIDAANPRRIENVEPLAQVLLVHATTGDPSLGALDGLDAEFVELEDTAAKFDLSIGFRETADGGLAGSITYATALFDQATAEMISSALSSALTALAADTDLPVADIPILTTAEAAAQQQLSVGRVVRLADLTVPGAIAAADHVRTPEAVAVRCGERTLTHREFGARVATLARDLIDLGIGPEDCVAVCMPRSVELVVAIHAVLAAGGQYMPVAPDAPTDRTRYMVDTSHATIALVSDDRAPAAHVVDRTVVVDAGSPVDLDTVPVADAERRSTLRPEHAAYTIFTSGSTGRPKGVTVSHRAVVNRLRWGVDEFGIGPDDSILLKTPVTFDVSVPELLTPQLTGARLVVAPDDAHLDPRSMARLIDAEEITTVHFVPSLLAVFVDEIRDAAHPLLPTLRHLYCSGEALPPATLRAARAVLPHVRVTNLFGPTEAAVEVTAATPDLDADMVPIGRPVWNTQTFVLDRRLRPVPAGVTGELYLGGVQLARGYADRPDLTAERFVADPAGGGARLYRTGDLVRRNRAGDLEYLGRSDFQVKLRGQRIELGEIEAVLAEVDGVRQAVVTVASAPGGSDHLVGYLIGPDTSGTGGADSVARAREAVTASLPAYMRPTLWVPMTEAPLGSSGKLDRKALPAPRFDPLSAAEDSDAAPVGESEQTVAAIVASVLGLEDIPMTRSFFELGGDSIASIRLTSVLRAAGLHLTPRDVFAASTIRDLARVARTESIAGLDELPGGAVGPVGMTPGLGWMLELADEPDELADFSQSTVLTLPAEADDAAVRAVVTAVAAAHPMLTASLRIDAGGAPSVLAGGGDPGDVAVAIIDRSDIPGTGTGKATSAPAVDDAVRAAHARALGTLSPADGRLLAAVGVRFADGTGRLVVAAHHLGVDAVSWPTIVTGLGRAWWQHRNGESPALTASGTSFRRWSGVLAELADRAAEIDWWSAQLPLASPPEWTVDRVRDRLATTVSVTRTVEPVLAERVLGTVTESFRARPDTVLAAAVALAVRGPESASGPVSMMIENHGREEGIAPGADLTETVGWFTSFVPVSVDVPGTAWTGGVPGPVGNAEDVTPGRRLATMVKALKDTQARMPDNGIAFGPLRWSRPDSPLRARPLPPITVNYLGLLGHGAGREASGPNNRANLDETETNATEFVPVPDAPSLPPSVRGEMSALAALTVTVAAAATAHGRELRVDLTAPEGLLDESALAGIADRWAAALSSLAAYVDAVGDPGPSETDVIGGLDQAEIDHVLAARSATPRTRAPYAIWPPTPLQHGLFYEAERLVGADPYVTQSIIEFDGNHPVDTILPAIRELLARQRVLRSGFARTPSGRLVVVVPPTDHPAVTEPDFRGADLTDVSVADAAARIAEIAAEDLRRPFALDTPPLLRFSAVSHDTVTGPALTLVITAHHIILDGWSGPVLVADLLAAHLGRPAITPARDFESYLAWLESRDRTTALDAWREHLADVGPTLVCPQVHPRGDREPRRHEVTVRVTADRRTALERTVRRLGTTTSTVLHAAWSIVLSRFTGEERVVFGETVSGRPADLDGADSMIGLFINTVPVVADVDPRQTLAGLIGELHRARARMLDHQFVGLGDITAVTGHSRLFDTLVVFESYPVDVDTVVEGSRTSGLEIRDVSTTDATHYPLALIAAPEGDDLCLTVKADLAVVGDGIAEVIAATLTDVLAAVTDDPALPTAALDPMPAAMRSTVEGWSRGVGVG</sequence>
<dbReference type="PANTHER" id="PTHR45527">
    <property type="entry name" value="NONRIBOSOMAL PEPTIDE SYNTHETASE"/>
    <property type="match status" value="1"/>
</dbReference>
<dbReference type="InterPro" id="IPR025110">
    <property type="entry name" value="AMP-bd_C"/>
</dbReference>
<dbReference type="GO" id="GO:0031177">
    <property type="term" value="F:phosphopantetheine binding"/>
    <property type="evidence" value="ECO:0007669"/>
    <property type="project" value="InterPro"/>
</dbReference>
<keyword evidence="2" id="KW-0596">Phosphopantetheine</keyword>
<dbReference type="Gene3D" id="2.30.38.10">
    <property type="entry name" value="Luciferase, Domain 3"/>
    <property type="match status" value="1"/>
</dbReference>
<dbReference type="FunFam" id="3.40.50.12780:FF:000012">
    <property type="entry name" value="Non-ribosomal peptide synthetase"/>
    <property type="match status" value="1"/>
</dbReference>
<comment type="cofactor">
    <cofactor evidence="1">
        <name>pantetheine 4'-phosphate</name>
        <dbReference type="ChEBI" id="CHEBI:47942"/>
    </cofactor>
</comment>
<dbReference type="PROSITE" id="PS50075">
    <property type="entry name" value="CARRIER"/>
    <property type="match status" value="3"/>
</dbReference>
<evidence type="ECO:0000259" key="5">
    <source>
        <dbReference type="PROSITE" id="PS50075"/>
    </source>
</evidence>
<dbReference type="Gene3D" id="3.40.50.980">
    <property type="match status" value="2"/>
</dbReference>
<dbReference type="Pfam" id="PF00668">
    <property type="entry name" value="Condensation"/>
    <property type="match status" value="4"/>
</dbReference>
<dbReference type="GO" id="GO:0008610">
    <property type="term" value="P:lipid biosynthetic process"/>
    <property type="evidence" value="ECO:0007669"/>
    <property type="project" value="UniProtKB-ARBA"/>
</dbReference>
<accession>R7YAH3</accession>
<dbReference type="NCBIfam" id="TIGR01733">
    <property type="entry name" value="AA-adenyl-dom"/>
    <property type="match status" value="3"/>
</dbReference>
<dbReference type="FunFam" id="3.30.300.30:FF:000015">
    <property type="entry name" value="Nonribosomal peptide synthase SidD"/>
    <property type="match status" value="1"/>
</dbReference>
<dbReference type="GO" id="GO:0044550">
    <property type="term" value="P:secondary metabolite biosynthetic process"/>
    <property type="evidence" value="ECO:0007669"/>
    <property type="project" value="TreeGrafter"/>
</dbReference>
<dbReference type="SUPFAM" id="SSF56801">
    <property type="entry name" value="Acetyl-CoA synthetase-like"/>
    <property type="match status" value="3"/>
</dbReference>
<feature type="domain" description="Carrier" evidence="5">
    <location>
        <begin position="1776"/>
        <end position="1854"/>
    </location>
</feature>
<feature type="domain" description="Carrier" evidence="5">
    <location>
        <begin position="658"/>
        <end position="733"/>
    </location>
</feature>
<gene>
    <name evidence="6" type="ORF">GTC6_10149</name>
</gene>
<dbReference type="SUPFAM" id="SSF47336">
    <property type="entry name" value="ACP-like"/>
    <property type="match status" value="3"/>
</dbReference>
<evidence type="ECO:0000256" key="2">
    <source>
        <dbReference type="ARBA" id="ARBA00022450"/>
    </source>
</evidence>
<comment type="caution">
    <text evidence="6">The sequence shown here is derived from an EMBL/GenBank/DDBJ whole genome shotgun (WGS) entry which is preliminary data.</text>
</comment>
<dbReference type="InterPro" id="IPR042099">
    <property type="entry name" value="ANL_N_sf"/>
</dbReference>
<dbReference type="UniPathway" id="UPA00011"/>
<dbReference type="CDD" id="cd19540">
    <property type="entry name" value="LCL_NRPS-like"/>
    <property type="match status" value="2"/>
</dbReference>
<dbReference type="Gene3D" id="3.30.559.30">
    <property type="entry name" value="Nonribosomal peptide synthetase, condensation domain"/>
    <property type="match status" value="4"/>
</dbReference>